<organism evidence="2 3">
    <name type="scientific">Elysia crispata</name>
    <name type="common">lettuce slug</name>
    <dbReference type="NCBI Taxonomy" id="231223"/>
    <lineage>
        <taxon>Eukaryota</taxon>
        <taxon>Metazoa</taxon>
        <taxon>Spiralia</taxon>
        <taxon>Lophotrochozoa</taxon>
        <taxon>Mollusca</taxon>
        <taxon>Gastropoda</taxon>
        <taxon>Heterobranchia</taxon>
        <taxon>Euthyneura</taxon>
        <taxon>Panpulmonata</taxon>
        <taxon>Sacoglossa</taxon>
        <taxon>Placobranchoidea</taxon>
        <taxon>Plakobranchidae</taxon>
        <taxon>Elysia</taxon>
    </lineage>
</organism>
<keyword evidence="3" id="KW-1185">Reference proteome</keyword>
<evidence type="ECO:0000313" key="2">
    <source>
        <dbReference type="EMBL" id="KAK3790833.1"/>
    </source>
</evidence>
<dbReference type="Proteomes" id="UP001283361">
    <property type="component" value="Unassembled WGS sequence"/>
</dbReference>
<dbReference type="EMBL" id="JAWDGP010001519">
    <property type="protein sequence ID" value="KAK3790833.1"/>
    <property type="molecule type" value="Genomic_DNA"/>
</dbReference>
<accession>A0AAE1ANA6</accession>
<feature type="compositionally biased region" description="Basic and acidic residues" evidence="1">
    <location>
        <begin position="38"/>
        <end position="56"/>
    </location>
</feature>
<evidence type="ECO:0000256" key="1">
    <source>
        <dbReference type="SAM" id="MobiDB-lite"/>
    </source>
</evidence>
<reference evidence="2" key="1">
    <citation type="journal article" date="2023" name="G3 (Bethesda)">
        <title>A reference genome for the long-term kleptoplast-retaining sea slug Elysia crispata morphotype clarki.</title>
        <authorList>
            <person name="Eastman K.E."/>
            <person name="Pendleton A.L."/>
            <person name="Shaikh M.A."/>
            <person name="Suttiyut T."/>
            <person name="Ogas R."/>
            <person name="Tomko P."/>
            <person name="Gavelis G."/>
            <person name="Widhalm J.R."/>
            <person name="Wisecaver J.H."/>
        </authorList>
    </citation>
    <scope>NUCLEOTIDE SEQUENCE</scope>
    <source>
        <strain evidence="2">ECLA1</strain>
    </source>
</reference>
<evidence type="ECO:0000313" key="3">
    <source>
        <dbReference type="Proteomes" id="UP001283361"/>
    </source>
</evidence>
<feature type="compositionally biased region" description="Basic and acidic residues" evidence="1">
    <location>
        <begin position="14"/>
        <end position="24"/>
    </location>
</feature>
<proteinExistence type="predicted"/>
<feature type="compositionally biased region" description="Polar residues" evidence="1">
    <location>
        <begin position="1"/>
        <end position="13"/>
    </location>
</feature>
<dbReference type="AlphaFoldDB" id="A0AAE1ANA6"/>
<name>A0AAE1ANA6_9GAST</name>
<gene>
    <name evidence="2" type="ORF">RRG08_038323</name>
</gene>
<sequence length="70" mass="7747">MRQPNQGESNIATETREGSMKDKASLINTTQDSPWSKLFDRPRSLSDLQDRSRIKDVSSSLPSASGVLHS</sequence>
<feature type="region of interest" description="Disordered" evidence="1">
    <location>
        <begin position="1"/>
        <end position="70"/>
    </location>
</feature>
<comment type="caution">
    <text evidence="2">The sequence shown here is derived from an EMBL/GenBank/DDBJ whole genome shotgun (WGS) entry which is preliminary data.</text>
</comment>
<protein>
    <submittedName>
        <fullName evidence="2">Uncharacterized protein</fullName>
    </submittedName>
</protein>